<feature type="domain" description="Mur ligase C-terminal" evidence="11">
    <location>
        <begin position="437"/>
        <end position="564"/>
    </location>
</feature>
<evidence type="ECO:0000259" key="10">
    <source>
        <dbReference type="Pfam" id="PF01225"/>
    </source>
</evidence>
<feature type="compositionally biased region" description="Polar residues" evidence="9">
    <location>
        <begin position="56"/>
        <end position="67"/>
    </location>
</feature>
<evidence type="ECO:0000259" key="12">
    <source>
        <dbReference type="Pfam" id="PF08245"/>
    </source>
</evidence>
<gene>
    <name evidence="13" type="ORF">KI387_036182</name>
</gene>
<dbReference type="Gene3D" id="3.40.1190.10">
    <property type="entry name" value="Mur-like, catalytic domain"/>
    <property type="match status" value="1"/>
</dbReference>
<dbReference type="PANTHER" id="PTHR43445:SF3">
    <property type="entry name" value="UDP-N-ACETYLMURAMATE--L-ALANINE LIGASE"/>
    <property type="match status" value="1"/>
</dbReference>
<keyword evidence="14" id="KW-1185">Reference proteome</keyword>
<evidence type="ECO:0000256" key="5">
    <source>
        <dbReference type="ARBA" id="ARBA00022598"/>
    </source>
</evidence>
<dbReference type="PANTHER" id="PTHR43445">
    <property type="entry name" value="UDP-N-ACETYLMURAMATE--L-ALANINE LIGASE-RELATED"/>
    <property type="match status" value="1"/>
</dbReference>
<dbReference type="AlphaFoldDB" id="A0AA38KRJ0"/>
<evidence type="ECO:0000256" key="8">
    <source>
        <dbReference type="ARBA" id="ARBA00047833"/>
    </source>
</evidence>
<dbReference type="GO" id="GO:0005524">
    <property type="term" value="F:ATP binding"/>
    <property type="evidence" value="ECO:0007669"/>
    <property type="project" value="UniProtKB-KW"/>
</dbReference>
<evidence type="ECO:0000256" key="1">
    <source>
        <dbReference type="ARBA" id="ARBA00004496"/>
    </source>
</evidence>
<dbReference type="SUPFAM" id="SSF53244">
    <property type="entry name" value="MurD-like peptide ligases, peptide-binding domain"/>
    <property type="match status" value="1"/>
</dbReference>
<dbReference type="Gene3D" id="3.40.50.720">
    <property type="entry name" value="NAD(P)-binding Rossmann-like Domain"/>
    <property type="match status" value="1"/>
</dbReference>
<dbReference type="Pfam" id="PF08245">
    <property type="entry name" value="Mur_ligase_M"/>
    <property type="match status" value="1"/>
</dbReference>
<keyword evidence="6" id="KW-0547">Nucleotide-binding</keyword>
<evidence type="ECO:0000313" key="14">
    <source>
        <dbReference type="Proteomes" id="UP000824469"/>
    </source>
</evidence>
<comment type="caution">
    <text evidence="13">The sequence shown here is derived from an EMBL/GenBank/DDBJ whole genome shotgun (WGS) entry which is preliminary data.</text>
</comment>
<dbReference type="Proteomes" id="UP000824469">
    <property type="component" value="Unassembled WGS sequence"/>
</dbReference>
<dbReference type="EC" id="6.3.2.8" evidence="3"/>
<keyword evidence="5" id="KW-0436">Ligase</keyword>
<feature type="domain" description="Mur ligase central" evidence="12">
    <location>
        <begin position="193"/>
        <end position="304"/>
    </location>
</feature>
<dbReference type="GO" id="GO:0005737">
    <property type="term" value="C:cytoplasm"/>
    <property type="evidence" value="ECO:0007669"/>
    <property type="project" value="UniProtKB-SubCell"/>
</dbReference>
<dbReference type="Pfam" id="PF02875">
    <property type="entry name" value="Mur_ligase_C"/>
    <property type="match status" value="1"/>
</dbReference>
<sequence>MTMEVLSSGLFNPKSIHRARTPNLHFKSKSKPGGGHRNSGRSSVSHQLEEGHRYTRPNSFCRANSTRENNGNNEGSDEEEKGRIHFVGIGGSGLSALAMLALKQGWKVSGSDVTWSMHMNALERAGARLHIGHSSTHLLEKNKQASLPVAVVVSAAIPEDNEEISFARTLGIQIYERNAWLAKITERYNVVAVSGSHGKSTTTAMLAFVLHSLGDDITAIVGANVPQFPEGGNAIAGHGSCFVLEADEYKECFLGISPSLAIITNVEWEHVDFFQNEASVREVFRRFVMRVKLGGILIACGDSPGVCSLLGTLQPKKWAARGLTSEISTQRVGFNSGCRLMTYGYEETNDWRAVSVMPNASGGTDYVVLYAGMPMAKVSLKLPGTHNVINSLAVIASVASLAEGQSRNFNVRNELRTTQEVVKAASKHLGNFIGICRRFEFVGKIQGCDIYDDYAHHPTEVHAVLQATRQRFSERALWVVFQPHTYSRLAGLLQDFSVAFNYADRVIVTKVYAAREKNIWNISGKDLVSSIIGPSTEYIPELDDVLERLVCEIPSYHGEVVILTLGAGDITTLGPRLLNDIWHYITYNSKAHL</sequence>
<evidence type="ECO:0000256" key="4">
    <source>
        <dbReference type="ARBA" id="ARBA00022490"/>
    </source>
</evidence>
<evidence type="ECO:0000256" key="6">
    <source>
        <dbReference type="ARBA" id="ARBA00022741"/>
    </source>
</evidence>
<dbReference type="NCBIfam" id="TIGR01082">
    <property type="entry name" value="murC"/>
    <property type="match status" value="1"/>
</dbReference>
<dbReference type="EMBL" id="JAHRHJ020000007">
    <property type="protein sequence ID" value="KAH9308271.1"/>
    <property type="molecule type" value="Genomic_DNA"/>
</dbReference>
<dbReference type="HAMAP" id="MF_00046">
    <property type="entry name" value="MurC"/>
    <property type="match status" value="1"/>
</dbReference>
<protein>
    <recommendedName>
        <fullName evidence="3">UDP-N-acetylmuramate--L-alanine ligase</fullName>
        <ecNumber evidence="3">6.3.2.8</ecNumber>
    </recommendedName>
</protein>
<organism evidence="13 14">
    <name type="scientific">Taxus chinensis</name>
    <name type="common">Chinese yew</name>
    <name type="synonym">Taxus wallichiana var. chinensis</name>
    <dbReference type="NCBI Taxonomy" id="29808"/>
    <lineage>
        <taxon>Eukaryota</taxon>
        <taxon>Viridiplantae</taxon>
        <taxon>Streptophyta</taxon>
        <taxon>Embryophyta</taxon>
        <taxon>Tracheophyta</taxon>
        <taxon>Spermatophyta</taxon>
        <taxon>Pinopsida</taxon>
        <taxon>Pinidae</taxon>
        <taxon>Conifers II</taxon>
        <taxon>Cupressales</taxon>
        <taxon>Taxaceae</taxon>
        <taxon>Taxus</taxon>
    </lineage>
</organism>
<dbReference type="SUPFAM" id="SSF51984">
    <property type="entry name" value="MurCD N-terminal domain"/>
    <property type="match status" value="1"/>
</dbReference>
<accession>A0AA38KRJ0</accession>
<feature type="region of interest" description="Disordered" evidence="9">
    <location>
        <begin position="14"/>
        <end position="81"/>
    </location>
</feature>
<dbReference type="InterPro" id="IPR050061">
    <property type="entry name" value="MurCDEF_pg_biosynth"/>
</dbReference>
<dbReference type="InterPro" id="IPR004101">
    <property type="entry name" value="Mur_ligase_C"/>
</dbReference>
<comment type="catalytic activity">
    <reaction evidence="8">
        <text>UDP-N-acetyl-alpha-D-muramate + L-alanine + ATP = UDP-N-acetyl-alpha-D-muramoyl-L-alanine + ADP + phosphate + H(+)</text>
        <dbReference type="Rhea" id="RHEA:23372"/>
        <dbReference type="ChEBI" id="CHEBI:15378"/>
        <dbReference type="ChEBI" id="CHEBI:30616"/>
        <dbReference type="ChEBI" id="CHEBI:43474"/>
        <dbReference type="ChEBI" id="CHEBI:57972"/>
        <dbReference type="ChEBI" id="CHEBI:70757"/>
        <dbReference type="ChEBI" id="CHEBI:83898"/>
        <dbReference type="ChEBI" id="CHEBI:456216"/>
        <dbReference type="EC" id="6.3.2.8"/>
    </reaction>
</comment>
<reference evidence="13 14" key="1">
    <citation type="journal article" date="2021" name="Nat. Plants">
        <title>The Taxus genome provides insights into paclitaxel biosynthesis.</title>
        <authorList>
            <person name="Xiong X."/>
            <person name="Gou J."/>
            <person name="Liao Q."/>
            <person name="Li Y."/>
            <person name="Zhou Q."/>
            <person name="Bi G."/>
            <person name="Li C."/>
            <person name="Du R."/>
            <person name="Wang X."/>
            <person name="Sun T."/>
            <person name="Guo L."/>
            <person name="Liang H."/>
            <person name="Lu P."/>
            <person name="Wu Y."/>
            <person name="Zhang Z."/>
            <person name="Ro D.K."/>
            <person name="Shang Y."/>
            <person name="Huang S."/>
            <person name="Yan J."/>
        </authorList>
    </citation>
    <scope>NUCLEOTIDE SEQUENCE [LARGE SCALE GENOMIC DNA]</scope>
    <source>
        <strain evidence="13">Ta-2019</strain>
    </source>
</reference>
<dbReference type="InterPro" id="IPR000713">
    <property type="entry name" value="Mur_ligase_N"/>
</dbReference>
<dbReference type="SUPFAM" id="SSF53623">
    <property type="entry name" value="MurD-like peptide ligases, catalytic domain"/>
    <property type="match status" value="1"/>
</dbReference>
<dbReference type="InterPro" id="IPR036615">
    <property type="entry name" value="Mur_ligase_C_dom_sf"/>
</dbReference>
<comment type="pathway">
    <text evidence="2">Cell wall biogenesis; peptidoglycan biosynthesis.</text>
</comment>
<evidence type="ECO:0000256" key="3">
    <source>
        <dbReference type="ARBA" id="ARBA00012211"/>
    </source>
</evidence>
<dbReference type="OMA" id="DITYQLR"/>
<keyword evidence="4" id="KW-0963">Cytoplasm</keyword>
<dbReference type="InterPro" id="IPR013221">
    <property type="entry name" value="Mur_ligase_cen"/>
</dbReference>
<dbReference type="Gene3D" id="3.90.190.20">
    <property type="entry name" value="Mur ligase, C-terminal domain"/>
    <property type="match status" value="1"/>
</dbReference>
<dbReference type="GO" id="GO:0008763">
    <property type="term" value="F:UDP-N-acetylmuramate-L-alanine ligase activity"/>
    <property type="evidence" value="ECO:0007669"/>
    <property type="project" value="UniProtKB-EC"/>
</dbReference>
<evidence type="ECO:0000256" key="9">
    <source>
        <dbReference type="SAM" id="MobiDB-lite"/>
    </source>
</evidence>
<dbReference type="InterPro" id="IPR005758">
    <property type="entry name" value="UDP-N-AcMur_Ala_ligase_MurC"/>
</dbReference>
<dbReference type="InterPro" id="IPR036565">
    <property type="entry name" value="Mur-like_cat_sf"/>
</dbReference>
<evidence type="ECO:0000256" key="2">
    <source>
        <dbReference type="ARBA" id="ARBA00004752"/>
    </source>
</evidence>
<evidence type="ECO:0000259" key="11">
    <source>
        <dbReference type="Pfam" id="PF02875"/>
    </source>
</evidence>
<feature type="compositionally biased region" description="Basic residues" evidence="9">
    <location>
        <begin position="15"/>
        <end position="30"/>
    </location>
</feature>
<comment type="subcellular location">
    <subcellularLocation>
        <location evidence="1">Cytoplasm</location>
    </subcellularLocation>
</comment>
<dbReference type="Pfam" id="PF01225">
    <property type="entry name" value="Mur_ligase"/>
    <property type="match status" value="1"/>
</dbReference>
<name>A0AA38KRJ0_TAXCH</name>
<feature type="non-terminal residue" evidence="13">
    <location>
        <position position="593"/>
    </location>
</feature>
<keyword evidence="7" id="KW-0067">ATP-binding</keyword>
<evidence type="ECO:0000256" key="7">
    <source>
        <dbReference type="ARBA" id="ARBA00022840"/>
    </source>
</evidence>
<feature type="domain" description="Mur ligase N-terminal catalytic" evidence="10">
    <location>
        <begin position="83"/>
        <end position="188"/>
    </location>
</feature>
<evidence type="ECO:0000313" key="13">
    <source>
        <dbReference type="EMBL" id="KAH9308271.1"/>
    </source>
</evidence>
<proteinExistence type="inferred from homology"/>